<proteinExistence type="predicted"/>
<dbReference type="Proteomes" id="UP001604336">
    <property type="component" value="Unassembled WGS sequence"/>
</dbReference>
<reference evidence="3" key="1">
    <citation type="submission" date="2024-07" db="EMBL/GenBank/DDBJ databases">
        <title>Two chromosome-level genome assemblies of Korean endemic species Abeliophyllum distichum and Forsythia ovata (Oleaceae).</title>
        <authorList>
            <person name="Jang H."/>
        </authorList>
    </citation>
    <scope>NUCLEOTIDE SEQUENCE [LARGE SCALE GENOMIC DNA]</scope>
</reference>
<feature type="region of interest" description="Disordered" evidence="1">
    <location>
        <begin position="117"/>
        <end position="139"/>
    </location>
</feature>
<evidence type="ECO:0000256" key="1">
    <source>
        <dbReference type="SAM" id="MobiDB-lite"/>
    </source>
</evidence>
<gene>
    <name evidence="2" type="ORF">Adt_02891</name>
</gene>
<name>A0ABD1VZ33_9LAMI</name>
<accession>A0ABD1VZ33</accession>
<organism evidence="2 3">
    <name type="scientific">Abeliophyllum distichum</name>
    <dbReference type="NCBI Taxonomy" id="126358"/>
    <lineage>
        <taxon>Eukaryota</taxon>
        <taxon>Viridiplantae</taxon>
        <taxon>Streptophyta</taxon>
        <taxon>Embryophyta</taxon>
        <taxon>Tracheophyta</taxon>
        <taxon>Spermatophyta</taxon>
        <taxon>Magnoliopsida</taxon>
        <taxon>eudicotyledons</taxon>
        <taxon>Gunneridae</taxon>
        <taxon>Pentapetalae</taxon>
        <taxon>asterids</taxon>
        <taxon>lamiids</taxon>
        <taxon>Lamiales</taxon>
        <taxon>Oleaceae</taxon>
        <taxon>Forsythieae</taxon>
        <taxon>Abeliophyllum</taxon>
    </lineage>
</organism>
<dbReference type="EMBL" id="JBFOLK010000001">
    <property type="protein sequence ID" value="KAL2541913.1"/>
    <property type="molecule type" value="Genomic_DNA"/>
</dbReference>
<comment type="caution">
    <text evidence="2">The sequence shown here is derived from an EMBL/GenBank/DDBJ whole genome shotgun (WGS) entry which is preliminary data.</text>
</comment>
<keyword evidence="3" id="KW-1185">Reference proteome</keyword>
<evidence type="ECO:0000313" key="2">
    <source>
        <dbReference type="EMBL" id="KAL2541913.1"/>
    </source>
</evidence>
<protein>
    <submittedName>
        <fullName evidence="2">Uncharacterized protein</fullName>
    </submittedName>
</protein>
<evidence type="ECO:0000313" key="3">
    <source>
        <dbReference type="Proteomes" id="UP001604336"/>
    </source>
</evidence>
<sequence length="139" mass="15640">MEFLLVDTHSAYHGVFSRPVLKDLEVVTSIHHLAMKFSTPGGVAKVRNNQTKAMACYINALQKVAKCKDTSSRVMILQKEPMDIDNEKAEGDMVLNEGIDPQDHRLRFNCLTSRRVGHIPSEPSDPSQMLHLGQKLKKE</sequence>
<dbReference type="AlphaFoldDB" id="A0ABD1VZ33"/>